<evidence type="ECO:0000256" key="7">
    <source>
        <dbReference type="RuleBase" id="RU361217"/>
    </source>
</evidence>
<dbReference type="AlphaFoldDB" id="A0A836HZN9"/>
<protein>
    <recommendedName>
        <fullName evidence="3 7">Glycerol-3-phosphate dehydrogenase</fullName>
        <ecNumber evidence="3 7">1.1.5.3</ecNumber>
    </recommendedName>
</protein>
<evidence type="ECO:0000313" key="10">
    <source>
        <dbReference type="EMBL" id="KAG5500349.1"/>
    </source>
</evidence>
<accession>A0A836HZN9</accession>
<dbReference type="Gene3D" id="3.50.50.60">
    <property type="entry name" value="FAD/NAD(P)-binding domain"/>
    <property type="match status" value="1"/>
</dbReference>
<evidence type="ECO:0000256" key="4">
    <source>
        <dbReference type="ARBA" id="ARBA00022630"/>
    </source>
</evidence>
<dbReference type="RefSeq" id="XP_067755683.1">
    <property type="nucleotide sequence ID" value="XM_067899444.1"/>
</dbReference>
<dbReference type="PRINTS" id="PR01001">
    <property type="entry name" value="FADG3PDH"/>
</dbReference>
<dbReference type="Pfam" id="PF16901">
    <property type="entry name" value="DAO_C"/>
    <property type="match status" value="1"/>
</dbReference>
<sequence>MSATAVKYIVGAGVAAFGGMVGFSYTNPAWTQRKFDPSRCPPLKYETVPTREMCVQALETHNSATNPLDVLVVGGGCVGAGSALDAVTRGLSVGLVDMGDYASETSSRSTKLIHGGIRYLEKAVFQMDPMQLKLVAEALRERTIMLHQAPHLCHSLPTLVPCYNAVDIGMYWCGTKMYDLLAALYGGTLEYSGFVFPYDAMKAYPKLKTTNQNNNALLGAVRYYDGQMNDARLCYSVAMTAACYGAATVNYAEVKQMEVVKDDKGDELVRTTIEETITRRTFDVYSKSIINAGGPFSSEIEKLAKSAEAQLEMFPASGTHIVIDRKYCPKEREAMVVPSNDGRVVFTIPWLGGCLLGTTDHKCDVQVNPPTPQANVDFLLENVRPFVGDVPPEAVKSAWTGIRPLAVPKAQKLKGGGTQNIVREHVVTVDPQSHMLHITGGKWTTYRKMAEEAVDELLKTLMKEKADLKPCCTADVVLVGARHLDRVAPTAAFGIPEDVHRHWRSNYGDRYVDVMAIGAKNAKLMTRLAQDSPVVEAEVVYAARSEHCEHVMDFIARRTRIAFVDAKQAEEVVPRVAELMGEVKGWSKSKRNAEKAHAYSALTSFKGT</sequence>
<keyword evidence="11" id="KW-1185">Reference proteome</keyword>
<dbReference type="GO" id="GO:0005739">
    <property type="term" value="C:mitochondrion"/>
    <property type="evidence" value="ECO:0007669"/>
    <property type="project" value="TreeGrafter"/>
</dbReference>
<dbReference type="InterPro" id="IPR006076">
    <property type="entry name" value="FAD-dep_OxRdtase"/>
</dbReference>
<dbReference type="InterPro" id="IPR000447">
    <property type="entry name" value="G3P_DH_FAD-dep"/>
</dbReference>
<evidence type="ECO:0000259" key="8">
    <source>
        <dbReference type="Pfam" id="PF01266"/>
    </source>
</evidence>
<dbReference type="EMBL" id="JAFJZO010000028">
    <property type="protein sequence ID" value="KAG5500349.1"/>
    <property type="molecule type" value="Genomic_DNA"/>
</dbReference>
<evidence type="ECO:0000256" key="6">
    <source>
        <dbReference type="ARBA" id="ARBA00023002"/>
    </source>
</evidence>
<keyword evidence="5" id="KW-0274">FAD</keyword>
<dbReference type="PANTHER" id="PTHR11985">
    <property type="entry name" value="GLYCEROL-3-PHOSPHATE DEHYDROGENASE"/>
    <property type="match status" value="1"/>
</dbReference>
<dbReference type="Proteomes" id="UP000674318">
    <property type="component" value="Chromosome 28"/>
</dbReference>
<evidence type="ECO:0000256" key="3">
    <source>
        <dbReference type="ARBA" id="ARBA00013029"/>
    </source>
</evidence>
<comment type="catalytic activity">
    <reaction evidence="7">
        <text>a quinone + sn-glycerol 3-phosphate = dihydroxyacetone phosphate + a quinol</text>
        <dbReference type="Rhea" id="RHEA:18977"/>
        <dbReference type="ChEBI" id="CHEBI:24646"/>
        <dbReference type="ChEBI" id="CHEBI:57597"/>
        <dbReference type="ChEBI" id="CHEBI:57642"/>
        <dbReference type="ChEBI" id="CHEBI:132124"/>
        <dbReference type="EC" id="1.1.5.3"/>
    </reaction>
</comment>
<reference evidence="10 11" key="1">
    <citation type="submission" date="2021-02" db="EMBL/GenBank/DDBJ databases">
        <title>Porcisia hertigi Genome sequencing and assembly.</title>
        <authorList>
            <person name="Almutairi H."/>
            <person name="Gatherer D."/>
        </authorList>
    </citation>
    <scope>NUCLEOTIDE SEQUENCE [LARGE SCALE GENOMIC DNA]</scope>
    <source>
        <strain evidence="10 11">C119</strain>
    </source>
</reference>
<feature type="domain" description="FAD dependent oxidoreductase" evidence="8">
    <location>
        <begin position="69"/>
        <end position="410"/>
    </location>
</feature>
<dbReference type="Pfam" id="PF01266">
    <property type="entry name" value="DAO"/>
    <property type="match status" value="1"/>
</dbReference>
<dbReference type="PROSITE" id="PS00977">
    <property type="entry name" value="FAD_G3PDH_1"/>
    <property type="match status" value="1"/>
</dbReference>
<dbReference type="Gene3D" id="3.30.9.10">
    <property type="entry name" value="D-Amino Acid Oxidase, subunit A, domain 2"/>
    <property type="match status" value="1"/>
</dbReference>
<dbReference type="GeneID" id="94289521"/>
<dbReference type="InterPro" id="IPR038299">
    <property type="entry name" value="DAO_C_sf"/>
</dbReference>
<gene>
    <name evidence="10" type="ORF">JKF63_03441</name>
</gene>
<dbReference type="SUPFAM" id="SSF54373">
    <property type="entry name" value="FAD-linked reductases, C-terminal domain"/>
    <property type="match status" value="1"/>
</dbReference>
<evidence type="ECO:0000256" key="1">
    <source>
        <dbReference type="ARBA" id="ARBA00001974"/>
    </source>
</evidence>
<dbReference type="InterPro" id="IPR036188">
    <property type="entry name" value="FAD/NAD-bd_sf"/>
</dbReference>
<dbReference type="GO" id="GO:0006072">
    <property type="term" value="P:glycerol-3-phosphate metabolic process"/>
    <property type="evidence" value="ECO:0007669"/>
    <property type="project" value="UniProtKB-UniRule"/>
</dbReference>
<dbReference type="KEGG" id="phet:94289521"/>
<proteinExistence type="inferred from homology"/>
<dbReference type="Gene3D" id="1.10.8.870">
    <property type="entry name" value="Alpha-glycerophosphate oxidase, cap domain"/>
    <property type="match status" value="1"/>
</dbReference>
<organism evidence="10 11">
    <name type="scientific">Porcisia hertigi</name>
    <dbReference type="NCBI Taxonomy" id="2761500"/>
    <lineage>
        <taxon>Eukaryota</taxon>
        <taxon>Discoba</taxon>
        <taxon>Euglenozoa</taxon>
        <taxon>Kinetoplastea</taxon>
        <taxon>Metakinetoplastina</taxon>
        <taxon>Trypanosomatida</taxon>
        <taxon>Trypanosomatidae</taxon>
        <taxon>Leishmaniinae</taxon>
        <taxon>Porcisia</taxon>
    </lineage>
</organism>
<name>A0A836HZN9_9TRYP</name>
<feature type="domain" description="Alpha-glycerophosphate oxidase C-terminal" evidence="9">
    <location>
        <begin position="471"/>
        <end position="590"/>
    </location>
</feature>
<evidence type="ECO:0000256" key="2">
    <source>
        <dbReference type="ARBA" id="ARBA00007330"/>
    </source>
</evidence>
<evidence type="ECO:0000313" key="11">
    <source>
        <dbReference type="Proteomes" id="UP000674318"/>
    </source>
</evidence>
<comment type="similarity">
    <text evidence="2 7">Belongs to the FAD-dependent glycerol-3-phosphate dehydrogenase family.</text>
</comment>
<dbReference type="EC" id="1.1.5.3" evidence="3 7"/>
<dbReference type="InterPro" id="IPR031656">
    <property type="entry name" value="DAO_C"/>
</dbReference>
<dbReference type="GO" id="GO:0004368">
    <property type="term" value="F:glycerol-3-phosphate dehydrogenase (quinone) activity"/>
    <property type="evidence" value="ECO:0007669"/>
    <property type="project" value="UniProtKB-EC"/>
</dbReference>
<comment type="caution">
    <text evidence="10">The sequence shown here is derived from an EMBL/GenBank/DDBJ whole genome shotgun (WGS) entry which is preliminary data.</text>
</comment>
<evidence type="ECO:0000259" key="9">
    <source>
        <dbReference type="Pfam" id="PF16901"/>
    </source>
</evidence>
<dbReference type="PANTHER" id="PTHR11985:SF15">
    <property type="entry name" value="GLYCEROL-3-PHOSPHATE DEHYDROGENASE, MITOCHONDRIAL"/>
    <property type="match status" value="1"/>
</dbReference>
<dbReference type="SUPFAM" id="SSF51905">
    <property type="entry name" value="FAD/NAD(P)-binding domain"/>
    <property type="match status" value="1"/>
</dbReference>
<dbReference type="PROSITE" id="PS00978">
    <property type="entry name" value="FAD_G3PDH_2"/>
    <property type="match status" value="1"/>
</dbReference>
<keyword evidence="6 7" id="KW-0560">Oxidoreductase</keyword>
<keyword evidence="4 7" id="KW-0285">Flavoprotein</keyword>
<dbReference type="OrthoDB" id="264015at2759"/>
<evidence type="ECO:0000256" key="5">
    <source>
        <dbReference type="ARBA" id="ARBA00022827"/>
    </source>
</evidence>
<comment type="cofactor">
    <cofactor evidence="1 7">
        <name>FAD</name>
        <dbReference type="ChEBI" id="CHEBI:57692"/>
    </cofactor>
</comment>